<dbReference type="EMBL" id="BAAANC010000002">
    <property type="protein sequence ID" value="GAA1530930.1"/>
    <property type="molecule type" value="Genomic_DNA"/>
</dbReference>
<keyword evidence="3" id="KW-1185">Reference proteome</keyword>
<evidence type="ECO:0000256" key="1">
    <source>
        <dbReference type="SAM" id="MobiDB-lite"/>
    </source>
</evidence>
<protein>
    <submittedName>
        <fullName evidence="2">Uncharacterized protein</fullName>
    </submittedName>
</protein>
<feature type="region of interest" description="Disordered" evidence="1">
    <location>
        <begin position="79"/>
        <end position="101"/>
    </location>
</feature>
<evidence type="ECO:0000313" key="3">
    <source>
        <dbReference type="Proteomes" id="UP001500363"/>
    </source>
</evidence>
<comment type="caution">
    <text evidence="2">The sequence shown here is derived from an EMBL/GenBank/DDBJ whole genome shotgun (WGS) entry which is preliminary data.</text>
</comment>
<dbReference type="Proteomes" id="UP001500363">
    <property type="component" value="Unassembled WGS sequence"/>
</dbReference>
<evidence type="ECO:0000313" key="2">
    <source>
        <dbReference type="EMBL" id="GAA1530930.1"/>
    </source>
</evidence>
<name>A0ABN2AZN1_9ACTN</name>
<gene>
    <name evidence="2" type="ORF">GCM10009741_36190</name>
</gene>
<sequence>MKIELAKPATRVTASRALARRAGVVTATMTAKAGSYRTIADAMPMATNTAYSWAAVWTCDQQSTAVAPSMEPTVIKAWPPRASSQRPTGIDSRPETSTATVSAPAAVVVEMPSSRLIGPRMTLKA</sequence>
<proteinExistence type="predicted"/>
<organism evidence="2 3">
    <name type="scientific">Kribbella lupini</name>
    <dbReference type="NCBI Taxonomy" id="291602"/>
    <lineage>
        <taxon>Bacteria</taxon>
        <taxon>Bacillati</taxon>
        <taxon>Actinomycetota</taxon>
        <taxon>Actinomycetes</taxon>
        <taxon>Propionibacteriales</taxon>
        <taxon>Kribbellaceae</taxon>
        <taxon>Kribbella</taxon>
    </lineage>
</organism>
<reference evidence="2 3" key="1">
    <citation type="journal article" date="2019" name="Int. J. Syst. Evol. Microbiol.">
        <title>The Global Catalogue of Microorganisms (GCM) 10K type strain sequencing project: providing services to taxonomists for standard genome sequencing and annotation.</title>
        <authorList>
            <consortium name="The Broad Institute Genomics Platform"/>
            <consortium name="The Broad Institute Genome Sequencing Center for Infectious Disease"/>
            <person name="Wu L."/>
            <person name="Ma J."/>
        </authorList>
    </citation>
    <scope>NUCLEOTIDE SEQUENCE [LARGE SCALE GENOMIC DNA]</scope>
    <source>
        <strain evidence="2 3">JCM 14303</strain>
    </source>
</reference>
<accession>A0ABN2AZN1</accession>